<dbReference type="OrthoDB" id="5572581at2"/>
<keyword evidence="3 4" id="KW-0975">Bacterial flagellum</keyword>
<evidence type="ECO:0000256" key="3">
    <source>
        <dbReference type="ARBA" id="ARBA00023143"/>
    </source>
</evidence>
<protein>
    <recommendedName>
        <fullName evidence="4">Flagellar brake protein YcgR</fullName>
    </recommendedName>
    <alternativeName>
        <fullName evidence="4">Cyclic di-GMP binding protein YcgR</fullName>
    </alternativeName>
</protein>
<dbReference type="RefSeq" id="WP_134191664.1">
    <property type="nucleotide sequence ID" value="NZ_JBHLUW010000056.1"/>
</dbReference>
<dbReference type="HAMAP" id="MF_01457">
    <property type="entry name" value="YcgR"/>
    <property type="match status" value="1"/>
</dbReference>
<dbReference type="EMBL" id="SORE01000006">
    <property type="protein sequence ID" value="TDY51898.1"/>
    <property type="molecule type" value="Genomic_DNA"/>
</dbReference>
<evidence type="ECO:0000259" key="6">
    <source>
        <dbReference type="Pfam" id="PF07317"/>
    </source>
</evidence>
<feature type="domain" description="Type III secretion system flagellar brake protein YcgR PilZN" evidence="6">
    <location>
        <begin position="21"/>
        <end position="123"/>
    </location>
</feature>
<comment type="subcellular location">
    <subcellularLocation>
        <location evidence="4">Bacterial flagellum basal body</location>
    </subcellularLocation>
</comment>
<evidence type="ECO:0000313" key="7">
    <source>
        <dbReference type="EMBL" id="TDY51898.1"/>
    </source>
</evidence>
<dbReference type="Gene3D" id="2.40.10.220">
    <property type="entry name" value="predicted glycosyltransferase like domains"/>
    <property type="match status" value="1"/>
</dbReference>
<evidence type="ECO:0000256" key="4">
    <source>
        <dbReference type="HAMAP-Rule" id="MF_01457"/>
    </source>
</evidence>
<keyword evidence="7" id="KW-0969">Cilium</keyword>
<evidence type="ECO:0000313" key="8">
    <source>
        <dbReference type="Proteomes" id="UP000295509"/>
    </source>
</evidence>
<dbReference type="Pfam" id="PF07238">
    <property type="entry name" value="PilZ"/>
    <property type="match status" value="1"/>
</dbReference>
<evidence type="ECO:0000256" key="2">
    <source>
        <dbReference type="ARBA" id="ARBA00022741"/>
    </source>
</evidence>
<comment type="function">
    <text evidence="4">Acts as a flagellar brake, regulating swimming and swarming in a bis-(3'-5') cyclic diguanylic acid (c-di-GMP)-dependent manner. Binds 1 c-di-GMP dimer per subunit. Increasing levels of c-di-GMP lead to decreased motility.</text>
</comment>
<dbReference type="Pfam" id="PF07317">
    <property type="entry name" value="PilZN"/>
    <property type="match status" value="1"/>
</dbReference>
<comment type="subunit">
    <text evidence="4">Monomer. Interacts with the flagellar basal bodies.</text>
</comment>
<dbReference type="GO" id="GO:0071973">
    <property type="term" value="P:bacterial-type flagellum-dependent cell motility"/>
    <property type="evidence" value="ECO:0007669"/>
    <property type="project" value="UniProtKB-UniRule"/>
</dbReference>
<sequence length="252" mass="28204">MEPNLSTAQPEEAIEPTEHFGRRNPLEIGVQLRNLFNRGDFLTVQYKGGQLVTRILDVDVRTQTFVFDWGALPEQNRGLLAAPHCHFLAAPEGVRVEFGTGTPRETSFEGRPAFESAFPEVLYYIQRREYFRVETPILNPYYCSGKLPDGDTFRFEIHDLSLGGIGLRTGDERAATLPLSTVLSDIEVNLNGSGTLSLDLQIVSLRAMPLPHGGGTRYLLGLRFMSLPGSAENTLQRLITQLEMKRRSLVRV</sequence>
<evidence type="ECO:0000259" key="5">
    <source>
        <dbReference type="Pfam" id="PF07238"/>
    </source>
</evidence>
<dbReference type="Gene3D" id="2.30.110.10">
    <property type="entry name" value="Electron Transport, Fmn-binding Protein, Chain A"/>
    <property type="match status" value="1"/>
</dbReference>
<dbReference type="InterPro" id="IPR009926">
    <property type="entry name" value="T3SS_YcgR_PilZN"/>
</dbReference>
<dbReference type="SUPFAM" id="SSF141371">
    <property type="entry name" value="PilZ domain-like"/>
    <property type="match status" value="1"/>
</dbReference>
<dbReference type="InterPro" id="IPR012349">
    <property type="entry name" value="Split_barrel_FMN-bd"/>
</dbReference>
<feature type="domain" description="PilZ" evidence="5">
    <location>
        <begin position="126"/>
        <end position="240"/>
    </location>
</feature>
<evidence type="ECO:0000256" key="1">
    <source>
        <dbReference type="ARBA" id="ARBA00022636"/>
    </source>
</evidence>
<keyword evidence="2 4" id="KW-0547">Nucleotide-binding</keyword>
<gene>
    <name evidence="4" type="primary">ycgR</name>
    <name evidence="7" type="ORF">BX592_106194</name>
</gene>
<keyword evidence="1 4" id="KW-0973">c-di-GMP</keyword>
<keyword evidence="7" id="KW-0966">Cell projection</keyword>
<keyword evidence="8" id="KW-1185">Reference proteome</keyword>
<name>A0A4R8LWA6_9BURK</name>
<reference evidence="7 8" key="1">
    <citation type="submission" date="2019-03" db="EMBL/GenBank/DDBJ databases">
        <title>Genomic Encyclopedia of Type Strains, Phase III (KMG-III): the genomes of soil and plant-associated and newly described type strains.</title>
        <authorList>
            <person name="Whitman W."/>
        </authorList>
    </citation>
    <scope>NUCLEOTIDE SEQUENCE [LARGE SCALE GENOMIC DNA]</scope>
    <source>
        <strain evidence="7 8">LMG 29544</strain>
    </source>
</reference>
<comment type="caution">
    <text evidence="7">The sequence shown here is derived from an EMBL/GenBank/DDBJ whole genome shotgun (WGS) entry which is preliminary data.</text>
</comment>
<dbReference type="GO" id="GO:0035438">
    <property type="term" value="F:cyclic-di-GMP binding"/>
    <property type="evidence" value="ECO:0007669"/>
    <property type="project" value="UniProtKB-UniRule"/>
</dbReference>
<dbReference type="InterPro" id="IPR009875">
    <property type="entry name" value="PilZ_domain"/>
</dbReference>
<proteinExistence type="inferred from homology"/>
<organism evidence="7 8">
    <name type="scientific">Paraburkholderia rhizosphaerae</name>
    <dbReference type="NCBI Taxonomy" id="480658"/>
    <lineage>
        <taxon>Bacteria</taxon>
        <taxon>Pseudomonadati</taxon>
        <taxon>Pseudomonadota</taxon>
        <taxon>Betaproteobacteria</taxon>
        <taxon>Burkholderiales</taxon>
        <taxon>Burkholderiaceae</taxon>
        <taxon>Paraburkholderia</taxon>
    </lineage>
</organism>
<dbReference type="AlphaFoldDB" id="A0A4R8LWA6"/>
<dbReference type="Proteomes" id="UP000295509">
    <property type="component" value="Unassembled WGS sequence"/>
</dbReference>
<dbReference type="GO" id="GO:0009425">
    <property type="term" value="C:bacterial-type flagellum basal body"/>
    <property type="evidence" value="ECO:0007669"/>
    <property type="project" value="UniProtKB-SubCell"/>
</dbReference>
<accession>A0A4R8LWA6</accession>
<comment type="similarity">
    <text evidence="4">Belongs to the YcgR family.</text>
</comment>
<dbReference type="InterPro" id="IPR023787">
    <property type="entry name" value="T3SS_YcgR"/>
</dbReference>
<dbReference type="GO" id="GO:0071945">
    <property type="term" value="P:regulation of bacterial-type flagellum-dependent cell motility by regulation of motor speed"/>
    <property type="evidence" value="ECO:0007669"/>
    <property type="project" value="UniProtKB-UniRule"/>
</dbReference>
<keyword evidence="7" id="KW-0282">Flagellum</keyword>